<dbReference type="SUPFAM" id="SSF57850">
    <property type="entry name" value="RING/U-box"/>
    <property type="match status" value="1"/>
</dbReference>
<organism evidence="7 8">
    <name type="scientific">Pleurotus ostreatus (strain PC15)</name>
    <name type="common">Oyster mushroom</name>
    <dbReference type="NCBI Taxonomy" id="1137138"/>
    <lineage>
        <taxon>Eukaryota</taxon>
        <taxon>Fungi</taxon>
        <taxon>Dikarya</taxon>
        <taxon>Basidiomycota</taxon>
        <taxon>Agaricomycotina</taxon>
        <taxon>Agaricomycetes</taxon>
        <taxon>Agaricomycetidae</taxon>
        <taxon>Agaricales</taxon>
        <taxon>Pleurotineae</taxon>
        <taxon>Pleurotaceae</taxon>
        <taxon>Pleurotus</taxon>
    </lineage>
</organism>
<keyword evidence="2 4" id="KW-0863">Zinc-finger</keyword>
<sequence>MHFSKTYSQILLSLPDDLRQNSIQYRQLKKLINQVVLELSSHGLSPNILQELIIDSKGAGPHHTTDIEADDLLRALSKVVYEIEGEPDHIVPRLRLLIELPESGSTSPSELREHLAVHLGATLSEVQMQPLTSDGASITEDGVGGDGDAVDGLHTMKKDSYPSPRHYELVIPLVADGAFFELLSDALRALSEYLTGVRSDFSVTLRDLAATISSSARPMSATSSFRPYSVVSSDPSASLSPPNLFRHAKTDLYTWRCIFQLYMESEVFESTKETSRGQHTVEETERRLELFTTQLRQRGLTDRAQLKSKESRDALMSFLHMNHFILNIKKFQLANAEATRKILKKHTKRTCLPLPPLSDSSLPSAGPVERTPVPLSLSLRPQDTILAQILVQAINETLLPVIPHIDDYSCLICTSIAFKPIRLSCGHLFCVRCLVKMQKRGNGDCPMCRAPSVLVADRSNVDWAMLNFMQDWFPKETKEKIKQNETEVVEEQLAELGLDSHQGCNIM</sequence>
<evidence type="ECO:0000313" key="8">
    <source>
        <dbReference type="Proteomes" id="UP000027073"/>
    </source>
</evidence>
<dbReference type="InParanoid" id="A0A067NQR4"/>
<dbReference type="GO" id="GO:0008270">
    <property type="term" value="F:zinc ion binding"/>
    <property type="evidence" value="ECO:0007669"/>
    <property type="project" value="UniProtKB-KW"/>
</dbReference>
<evidence type="ECO:0000256" key="2">
    <source>
        <dbReference type="ARBA" id="ARBA00022771"/>
    </source>
</evidence>
<dbReference type="InterPro" id="IPR017907">
    <property type="entry name" value="Znf_RING_CS"/>
</dbReference>
<dbReference type="InterPro" id="IPR018957">
    <property type="entry name" value="Znf_C3HC4_RING-type"/>
</dbReference>
<dbReference type="Pfam" id="PF03105">
    <property type="entry name" value="SPX"/>
    <property type="match status" value="1"/>
</dbReference>
<dbReference type="HOGENOM" id="CLU_017137_2_1_1"/>
<dbReference type="PROSITE" id="PS50089">
    <property type="entry name" value="ZF_RING_2"/>
    <property type="match status" value="1"/>
</dbReference>
<feature type="domain" description="SPX" evidence="6">
    <location>
        <begin position="1"/>
        <end position="360"/>
    </location>
</feature>
<accession>A0A067NQR4</accession>
<evidence type="ECO:0000313" key="7">
    <source>
        <dbReference type="EMBL" id="KDQ30279.1"/>
    </source>
</evidence>
<evidence type="ECO:0000259" key="5">
    <source>
        <dbReference type="PROSITE" id="PS50089"/>
    </source>
</evidence>
<dbReference type="Proteomes" id="UP000027073">
    <property type="component" value="Unassembled WGS sequence"/>
</dbReference>
<feature type="domain" description="RING-type" evidence="5">
    <location>
        <begin position="410"/>
        <end position="449"/>
    </location>
</feature>
<keyword evidence="3" id="KW-0862">Zinc</keyword>
<reference evidence="8" key="1">
    <citation type="journal article" date="2014" name="Proc. Natl. Acad. Sci. U.S.A.">
        <title>Extensive sampling of basidiomycete genomes demonstrates inadequacy of the white-rot/brown-rot paradigm for wood decay fungi.</title>
        <authorList>
            <person name="Riley R."/>
            <person name="Salamov A.A."/>
            <person name="Brown D.W."/>
            <person name="Nagy L.G."/>
            <person name="Floudas D."/>
            <person name="Held B.W."/>
            <person name="Levasseur A."/>
            <person name="Lombard V."/>
            <person name="Morin E."/>
            <person name="Otillar R."/>
            <person name="Lindquist E.A."/>
            <person name="Sun H."/>
            <person name="LaButti K.M."/>
            <person name="Schmutz J."/>
            <person name="Jabbour D."/>
            <person name="Luo H."/>
            <person name="Baker S.E."/>
            <person name="Pisabarro A.G."/>
            <person name="Walton J.D."/>
            <person name="Blanchette R.A."/>
            <person name="Henrissat B."/>
            <person name="Martin F."/>
            <person name="Cullen D."/>
            <person name="Hibbett D.S."/>
            <person name="Grigoriev I.V."/>
        </authorList>
    </citation>
    <scope>NUCLEOTIDE SEQUENCE [LARGE SCALE GENOMIC DNA]</scope>
    <source>
        <strain evidence="8">PC15</strain>
    </source>
</reference>
<dbReference type="PROSITE" id="PS51382">
    <property type="entry name" value="SPX"/>
    <property type="match status" value="1"/>
</dbReference>
<evidence type="ECO:0000256" key="3">
    <source>
        <dbReference type="ARBA" id="ARBA00022833"/>
    </source>
</evidence>
<evidence type="ECO:0000259" key="6">
    <source>
        <dbReference type="PROSITE" id="PS51382"/>
    </source>
</evidence>
<dbReference type="OrthoDB" id="5588846at2759"/>
<protein>
    <recommendedName>
        <fullName evidence="9">RING-type domain-containing protein</fullName>
    </recommendedName>
</protein>
<evidence type="ECO:0008006" key="9">
    <source>
        <dbReference type="Google" id="ProtNLM"/>
    </source>
</evidence>
<dbReference type="AlphaFoldDB" id="A0A067NQR4"/>
<dbReference type="PROSITE" id="PS00518">
    <property type="entry name" value="ZF_RING_1"/>
    <property type="match status" value="1"/>
</dbReference>
<dbReference type="PANTHER" id="PTHR23327:SF51">
    <property type="entry name" value="TRANSCRIPTIONAL REGULATOR OF YEAST FORM ADHERENCE 3"/>
    <property type="match status" value="1"/>
</dbReference>
<dbReference type="VEuPathDB" id="FungiDB:PLEOSDRAFT_1053547"/>
<evidence type="ECO:0000256" key="1">
    <source>
        <dbReference type="ARBA" id="ARBA00022723"/>
    </source>
</evidence>
<dbReference type="STRING" id="1137138.A0A067NQR4"/>
<keyword evidence="1" id="KW-0479">Metal-binding</keyword>
<dbReference type="SMART" id="SM00184">
    <property type="entry name" value="RING"/>
    <property type="match status" value="1"/>
</dbReference>
<gene>
    <name evidence="7" type="ORF">PLEOSDRAFT_1053547</name>
</gene>
<evidence type="ECO:0000256" key="4">
    <source>
        <dbReference type="PROSITE-ProRule" id="PRU00175"/>
    </source>
</evidence>
<dbReference type="EMBL" id="KL198006">
    <property type="protein sequence ID" value="KDQ30279.1"/>
    <property type="molecule type" value="Genomic_DNA"/>
</dbReference>
<dbReference type="Pfam" id="PF00097">
    <property type="entry name" value="zf-C3HC4"/>
    <property type="match status" value="1"/>
</dbReference>
<dbReference type="InterPro" id="IPR004331">
    <property type="entry name" value="SPX_dom"/>
</dbReference>
<dbReference type="Gene3D" id="3.30.40.10">
    <property type="entry name" value="Zinc/RING finger domain, C3HC4 (zinc finger)"/>
    <property type="match status" value="1"/>
</dbReference>
<proteinExistence type="predicted"/>
<dbReference type="PANTHER" id="PTHR23327">
    <property type="entry name" value="RING FINGER PROTEIN 127"/>
    <property type="match status" value="1"/>
</dbReference>
<dbReference type="InterPro" id="IPR013083">
    <property type="entry name" value="Znf_RING/FYVE/PHD"/>
</dbReference>
<name>A0A067NQR4_PLEO1</name>
<dbReference type="InterPro" id="IPR001841">
    <property type="entry name" value="Znf_RING"/>
</dbReference>